<dbReference type="Pfam" id="PF24883">
    <property type="entry name" value="NPHP3_N"/>
    <property type="match status" value="1"/>
</dbReference>
<dbReference type="Gene3D" id="3.40.50.300">
    <property type="entry name" value="P-loop containing nucleotide triphosphate hydrolases"/>
    <property type="match status" value="1"/>
</dbReference>
<dbReference type="PROSITE" id="PS50837">
    <property type="entry name" value="NACHT"/>
    <property type="match status" value="1"/>
</dbReference>
<evidence type="ECO:0000256" key="1">
    <source>
        <dbReference type="ARBA" id="ARBA00022737"/>
    </source>
</evidence>
<organism evidence="3 4">
    <name type="scientific">Mycena albidolilacea</name>
    <dbReference type="NCBI Taxonomy" id="1033008"/>
    <lineage>
        <taxon>Eukaryota</taxon>
        <taxon>Fungi</taxon>
        <taxon>Dikarya</taxon>
        <taxon>Basidiomycota</taxon>
        <taxon>Agaricomycotina</taxon>
        <taxon>Agaricomycetes</taxon>
        <taxon>Agaricomycetidae</taxon>
        <taxon>Agaricales</taxon>
        <taxon>Marasmiineae</taxon>
        <taxon>Mycenaceae</taxon>
        <taxon>Mycena</taxon>
    </lineage>
</organism>
<dbReference type="AlphaFoldDB" id="A0AAD7A8R6"/>
<dbReference type="InterPro" id="IPR056884">
    <property type="entry name" value="NPHP3-like_N"/>
</dbReference>
<keyword evidence="1" id="KW-0677">Repeat</keyword>
<keyword evidence="4" id="KW-1185">Reference proteome</keyword>
<sequence length="261" mass="29785">MDILHRAAALEALYDSAESFPQPKCHPETRAEILDDLYTWAVGQDFTSSIFWLYGPAGAGKSAIMQTLCRRLDHSRRLGGSFFFKRAHTTRGNAKVQFATLAYQLALQNQIFKDPISQAVEDCPSVIGRSLDVQLQELIVEPCQFLRTRPPTIQLSHFVENFKPLIFLIDGLDECEGQNIQQELLRLIGDAVLQNPRMLRILIASRPEPHIREIFERPFAKPFSRNLIIARAFADVEKYLKDEFSRIHHEHRETMGGIATP</sequence>
<proteinExistence type="predicted"/>
<dbReference type="PANTHER" id="PTHR10039:SF17">
    <property type="entry name" value="FUNGAL STAND N-TERMINAL GOODBYE DOMAIN-CONTAINING PROTEIN-RELATED"/>
    <property type="match status" value="1"/>
</dbReference>
<gene>
    <name evidence="3" type="ORF">DFH08DRAFT_694499</name>
</gene>
<protein>
    <recommendedName>
        <fullName evidence="2">NACHT domain-containing protein</fullName>
    </recommendedName>
</protein>
<dbReference type="SUPFAM" id="SSF52540">
    <property type="entry name" value="P-loop containing nucleoside triphosphate hydrolases"/>
    <property type="match status" value="1"/>
</dbReference>
<feature type="domain" description="NACHT" evidence="2">
    <location>
        <begin position="49"/>
        <end position="207"/>
    </location>
</feature>
<evidence type="ECO:0000313" key="3">
    <source>
        <dbReference type="EMBL" id="KAJ7351476.1"/>
    </source>
</evidence>
<comment type="caution">
    <text evidence="3">The sequence shown here is derived from an EMBL/GenBank/DDBJ whole genome shotgun (WGS) entry which is preliminary data.</text>
</comment>
<accession>A0AAD7A8R6</accession>
<dbReference type="EMBL" id="JARIHO010000013">
    <property type="protein sequence ID" value="KAJ7351476.1"/>
    <property type="molecule type" value="Genomic_DNA"/>
</dbReference>
<dbReference type="InterPro" id="IPR027417">
    <property type="entry name" value="P-loop_NTPase"/>
</dbReference>
<reference evidence="3" key="1">
    <citation type="submission" date="2023-03" db="EMBL/GenBank/DDBJ databases">
        <title>Massive genome expansion in bonnet fungi (Mycena s.s.) driven by repeated elements and novel gene families across ecological guilds.</title>
        <authorList>
            <consortium name="Lawrence Berkeley National Laboratory"/>
            <person name="Harder C.B."/>
            <person name="Miyauchi S."/>
            <person name="Viragh M."/>
            <person name="Kuo A."/>
            <person name="Thoen E."/>
            <person name="Andreopoulos B."/>
            <person name="Lu D."/>
            <person name="Skrede I."/>
            <person name="Drula E."/>
            <person name="Henrissat B."/>
            <person name="Morin E."/>
            <person name="Kohler A."/>
            <person name="Barry K."/>
            <person name="LaButti K."/>
            <person name="Morin E."/>
            <person name="Salamov A."/>
            <person name="Lipzen A."/>
            <person name="Mereny Z."/>
            <person name="Hegedus B."/>
            <person name="Baldrian P."/>
            <person name="Stursova M."/>
            <person name="Weitz H."/>
            <person name="Taylor A."/>
            <person name="Grigoriev I.V."/>
            <person name="Nagy L.G."/>
            <person name="Martin F."/>
            <person name="Kauserud H."/>
        </authorList>
    </citation>
    <scope>NUCLEOTIDE SEQUENCE</scope>
    <source>
        <strain evidence="3">CBHHK002</strain>
    </source>
</reference>
<dbReference type="Proteomes" id="UP001218218">
    <property type="component" value="Unassembled WGS sequence"/>
</dbReference>
<dbReference type="PANTHER" id="PTHR10039">
    <property type="entry name" value="AMELOGENIN"/>
    <property type="match status" value="1"/>
</dbReference>
<dbReference type="InterPro" id="IPR007111">
    <property type="entry name" value="NACHT_NTPase"/>
</dbReference>
<name>A0AAD7A8R6_9AGAR</name>
<evidence type="ECO:0000313" key="4">
    <source>
        <dbReference type="Proteomes" id="UP001218218"/>
    </source>
</evidence>
<evidence type="ECO:0000259" key="2">
    <source>
        <dbReference type="PROSITE" id="PS50837"/>
    </source>
</evidence>